<name>A9RV47_PHYPA</name>
<reference evidence="2 4" key="2">
    <citation type="journal article" date="2018" name="Plant J.">
        <title>The Physcomitrella patens chromosome-scale assembly reveals moss genome structure and evolution.</title>
        <authorList>
            <person name="Lang D."/>
            <person name="Ullrich K.K."/>
            <person name="Murat F."/>
            <person name="Fuchs J."/>
            <person name="Jenkins J."/>
            <person name="Haas F.B."/>
            <person name="Piednoel M."/>
            <person name="Gundlach H."/>
            <person name="Van Bel M."/>
            <person name="Meyberg R."/>
            <person name="Vives C."/>
            <person name="Morata J."/>
            <person name="Symeonidi A."/>
            <person name="Hiss M."/>
            <person name="Muchero W."/>
            <person name="Kamisugi Y."/>
            <person name="Saleh O."/>
            <person name="Blanc G."/>
            <person name="Decker E.L."/>
            <person name="van Gessel N."/>
            <person name="Grimwood J."/>
            <person name="Hayes R.D."/>
            <person name="Graham S.W."/>
            <person name="Gunter L.E."/>
            <person name="McDaniel S.F."/>
            <person name="Hoernstein S.N.W."/>
            <person name="Larsson A."/>
            <person name="Li F.W."/>
            <person name="Perroud P.F."/>
            <person name="Phillips J."/>
            <person name="Ranjan P."/>
            <person name="Rokshar D.S."/>
            <person name="Rothfels C.J."/>
            <person name="Schneider L."/>
            <person name="Shu S."/>
            <person name="Stevenson D.W."/>
            <person name="Thummler F."/>
            <person name="Tillich M."/>
            <person name="Villarreal Aguilar J.C."/>
            <person name="Widiez T."/>
            <person name="Wong G.K."/>
            <person name="Wymore A."/>
            <person name="Zhang Y."/>
            <person name="Zimmer A.D."/>
            <person name="Quatrano R.S."/>
            <person name="Mayer K.F.X."/>
            <person name="Goodstein D."/>
            <person name="Casacuberta J.M."/>
            <person name="Vandepoele K."/>
            <person name="Reski R."/>
            <person name="Cuming A.C."/>
            <person name="Tuskan G.A."/>
            <person name="Maumus F."/>
            <person name="Salse J."/>
            <person name="Schmutz J."/>
            <person name="Rensing S.A."/>
        </authorList>
    </citation>
    <scope>NUCLEOTIDE SEQUENCE [LARGE SCALE GENOMIC DNA]</scope>
    <source>
        <strain evidence="3 4">cv. Gransden 2004</strain>
    </source>
</reference>
<organism evidence="2">
    <name type="scientific">Physcomitrium patens</name>
    <name type="common">Spreading-leaved earth moss</name>
    <name type="synonym">Physcomitrella patens</name>
    <dbReference type="NCBI Taxonomy" id="3218"/>
    <lineage>
        <taxon>Eukaryota</taxon>
        <taxon>Viridiplantae</taxon>
        <taxon>Streptophyta</taxon>
        <taxon>Embryophyta</taxon>
        <taxon>Bryophyta</taxon>
        <taxon>Bryophytina</taxon>
        <taxon>Bryopsida</taxon>
        <taxon>Funariidae</taxon>
        <taxon>Funariales</taxon>
        <taxon>Funariaceae</taxon>
        <taxon>Physcomitrium</taxon>
    </lineage>
</organism>
<sequence>MGMNWPLSSSKTFKLSDFALLSRDLKGVELTLEQRDREDEGEFESEKKARLQKMELVVKAAGPPPPLQMTPKPPHTRSSDTSINALHLLHPLVDPFHARNICSVFSEALHHSPQHADSQEIMCGINHVLFPRGSKHVLL</sequence>
<dbReference type="AlphaFoldDB" id="A9RV47"/>
<feature type="compositionally biased region" description="Pro residues" evidence="1">
    <location>
        <begin position="62"/>
        <end position="73"/>
    </location>
</feature>
<gene>
    <name evidence="3" type="primary">LOC112278739</name>
    <name evidence="2" type="ORF">PHYPA_002703</name>
</gene>
<evidence type="ECO:0000313" key="2">
    <source>
        <dbReference type="EMBL" id="PNR59911.1"/>
    </source>
</evidence>
<evidence type="ECO:0000256" key="1">
    <source>
        <dbReference type="SAM" id="MobiDB-lite"/>
    </source>
</evidence>
<dbReference type="EnsemblPlants" id="Pp3c2_14850V3.1">
    <property type="protein sequence ID" value="PAC:32933544.CDS.1"/>
    <property type="gene ID" value="Pp3c2_14850"/>
</dbReference>
<dbReference type="HOGENOM" id="CLU_1848452_0_0_1"/>
<accession>A9RV47</accession>
<dbReference type="Gramene" id="Pp3c2_14850V3.1">
    <property type="protein sequence ID" value="PAC:32933544.CDS.1"/>
    <property type="gene ID" value="Pp3c2_14850"/>
</dbReference>
<dbReference type="Proteomes" id="UP000006727">
    <property type="component" value="Chromosome 2"/>
</dbReference>
<reference evidence="2 4" key="1">
    <citation type="journal article" date="2008" name="Science">
        <title>The Physcomitrella genome reveals evolutionary insights into the conquest of land by plants.</title>
        <authorList>
            <person name="Rensing S."/>
            <person name="Lang D."/>
            <person name="Zimmer A."/>
            <person name="Terry A."/>
            <person name="Salamov A."/>
            <person name="Shapiro H."/>
            <person name="Nishiyama T."/>
            <person name="Perroud P.-F."/>
            <person name="Lindquist E."/>
            <person name="Kamisugi Y."/>
            <person name="Tanahashi T."/>
            <person name="Sakakibara K."/>
            <person name="Fujita T."/>
            <person name="Oishi K."/>
            <person name="Shin-I T."/>
            <person name="Kuroki Y."/>
            <person name="Toyoda A."/>
            <person name="Suzuki Y."/>
            <person name="Hashimoto A."/>
            <person name="Yamaguchi K."/>
            <person name="Sugano A."/>
            <person name="Kohara Y."/>
            <person name="Fujiyama A."/>
            <person name="Anterola A."/>
            <person name="Aoki S."/>
            <person name="Ashton N."/>
            <person name="Barbazuk W.B."/>
            <person name="Barker E."/>
            <person name="Bennetzen J."/>
            <person name="Bezanilla M."/>
            <person name="Blankenship R."/>
            <person name="Cho S.H."/>
            <person name="Dutcher S."/>
            <person name="Estelle M."/>
            <person name="Fawcett J.A."/>
            <person name="Gundlach H."/>
            <person name="Hanada K."/>
            <person name="Heyl A."/>
            <person name="Hicks K.A."/>
            <person name="Hugh J."/>
            <person name="Lohr M."/>
            <person name="Mayer K."/>
            <person name="Melkozernov A."/>
            <person name="Murata T."/>
            <person name="Nelson D."/>
            <person name="Pils B."/>
            <person name="Prigge M."/>
            <person name="Reiss B."/>
            <person name="Renner T."/>
            <person name="Rombauts S."/>
            <person name="Rushton P."/>
            <person name="Sanderfoot A."/>
            <person name="Schween G."/>
            <person name="Shiu S.-H."/>
            <person name="Stueber K."/>
            <person name="Theodoulou F.L."/>
            <person name="Tu H."/>
            <person name="Van de Peer Y."/>
            <person name="Verrier P.J."/>
            <person name="Waters E."/>
            <person name="Wood A."/>
            <person name="Yang L."/>
            <person name="Cove D."/>
            <person name="Cuming A."/>
            <person name="Hasebe M."/>
            <person name="Lucas S."/>
            <person name="Mishler D.B."/>
            <person name="Reski R."/>
            <person name="Grigoriev I."/>
            <person name="Quatrano R.S."/>
            <person name="Boore J.L."/>
        </authorList>
    </citation>
    <scope>NUCLEOTIDE SEQUENCE [LARGE SCALE GENOMIC DNA]</scope>
    <source>
        <strain evidence="3 4">cv. Gransden 2004</strain>
    </source>
</reference>
<dbReference type="Gramene" id="Pp3c2_14850V3.2">
    <property type="protein sequence ID" value="PAC:32933545.CDS.1"/>
    <property type="gene ID" value="Pp3c2_14850"/>
</dbReference>
<evidence type="ECO:0000313" key="4">
    <source>
        <dbReference type="Proteomes" id="UP000006727"/>
    </source>
</evidence>
<reference evidence="3" key="3">
    <citation type="submission" date="2020-12" db="UniProtKB">
        <authorList>
            <consortium name="EnsemblPlants"/>
        </authorList>
    </citation>
    <scope>IDENTIFICATION</scope>
</reference>
<keyword evidence="4" id="KW-1185">Reference proteome</keyword>
<dbReference type="PaxDb" id="3218-PP1S30_216V6.1"/>
<proteinExistence type="predicted"/>
<evidence type="ECO:0000313" key="3">
    <source>
        <dbReference type="EnsemblPlants" id="PAC:32933041.CDS.1"/>
    </source>
</evidence>
<protein>
    <submittedName>
        <fullName evidence="2 3">Uncharacterized protein</fullName>
    </submittedName>
</protein>
<dbReference type="Gramene" id="Pp3c2_14930V3.3">
    <property type="protein sequence ID" value="PAC:32933041.CDS.1"/>
    <property type="gene ID" value="Pp3c2_14930"/>
</dbReference>
<dbReference type="EnsemblPlants" id="Pp3c2_14930V3.3">
    <property type="protein sequence ID" value="PAC:32933041.CDS.1"/>
    <property type="gene ID" value="Pp3c2_14930"/>
</dbReference>
<dbReference type="EnsemblPlants" id="Pp3c2_14850V3.2">
    <property type="protein sequence ID" value="PAC:32933545.CDS.1"/>
    <property type="gene ID" value="Pp3c2_14850"/>
</dbReference>
<dbReference type="EMBL" id="ABEU02000002">
    <property type="protein sequence ID" value="PNR59911.1"/>
    <property type="molecule type" value="Genomic_DNA"/>
</dbReference>
<feature type="region of interest" description="Disordered" evidence="1">
    <location>
        <begin position="60"/>
        <end position="80"/>
    </location>
</feature>